<evidence type="ECO:0000313" key="2">
    <source>
        <dbReference type="EMBL" id="MEP1062769.1"/>
    </source>
</evidence>
<dbReference type="InterPro" id="IPR040942">
    <property type="entry name" value="Minimal_Cpol"/>
</dbReference>
<keyword evidence="3" id="KW-1185">Reference proteome</keyword>
<gene>
    <name evidence="2" type="ORF">NDI38_30805</name>
</gene>
<dbReference type="EMBL" id="JAMPLM010000089">
    <property type="protein sequence ID" value="MEP1062769.1"/>
    <property type="molecule type" value="Genomic_DNA"/>
</dbReference>
<evidence type="ECO:0000259" key="1">
    <source>
        <dbReference type="Pfam" id="PF18182"/>
    </source>
</evidence>
<accession>A0ABV0KU36</accession>
<organism evidence="2 3">
    <name type="scientific">Stenomitos frigidus AS-A4</name>
    <dbReference type="NCBI Taxonomy" id="2933935"/>
    <lineage>
        <taxon>Bacteria</taxon>
        <taxon>Bacillati</taxon>
        <taxon>Cyanobacteriota</taxon>
        <taxon>Cyanophyceae</taxon>
        <taxon>Leptolyngbyales</taxon>
        <taxon>Leptolyngbyaceae</taxon>
        <taxon>Stenomitos</taxon>
    </lineage>
</organism>
<sequence>MNNSDTTDVFVCIDADDVGDKLELLLLDENIDDAAALNNAIRDAMRKMCETVNAEPTAELLMVGCDDIIVRLSSTTVDSMVAGIRSEFHSAIGFTLTVGIGGSLRIALERLRRGKLVGKNTIVSE</sequence>
<feature type="domain" description="Minimal CRISPR polymerase" evidence="1">
    <location>
        <begin position="10"/>
        <end position="123"/>
    </location>
</feature>
<dbReference type="Proteomes" id="UP001476950">
    <property type="component" value="Unassembled WGS sequence"/>
</dbReference>
<dbReference type="RefSeq" id="WP_190455704.1">
    <property type="nucleotide sequence ID" value="NZ_JAMPLM010000089.1"/>
</dbReference>
<dbReference type="Pfam" id="PF18182">
    <property type="entry name" value="mCpol"/>
    <property type="match status" value="1"/>
</dbReference>
<evidence type="ECO:0000313" key="3">
    <source>
        <dbReference type="Proteomes" id="UP001476950"/>
    </source>
</evidence>
<name>A0ABV0KU36_9CYAN</name>
<protein>
    <recommendedName>
        <fullName evidence="1">Minimal CRISPR polymerase domain-containing protein</fullName>
    </recommendedName>
</protein>
<comment type="caution">
    <text evidence="2">The sequence shown here is derived from an EMBL/GenBank/DDBJ whole genome shotgun (WGS) entry which is preliminary data.</text>
</comment>
<proteinExistence type="predicted"/>
<reference evidence="2 3" key="1">
    <citation type="submission" date="2022-04" db="EMBL/GenBank/DDBJ databases">
        <title>Positive selection, recombination, and allopatry shape intraspecific diversity of widespread and dominant cyanobacteria.</title>
        <authorList>
            <person name="Wei J."/>
            <person name="Shu W."/>
            <person name="Hu C."/>
        </authorList>
    </citation>
    <scope>NUCLEOTIDE SEQUENCE [LARGE SCALE GENOMIC DNA]</scope>
    <source>
        <strain evidence="2 3">AS-A4</strain>
    </source>
</reference>